<gene>
    <name evidence="1" type="ORF">S01H1_75152</name>
</gene>
<accession>X0ZGD8</accession>
<name>X0ZGD8_9ZZZZ</name>
<proteinExistence type="predicted"/>
<evidence type="ECO:0000313" key="1">
    <source>
        <dbReference type="EMBL" id="GAG47396.1"/>
    </source>
</evidence>
<feature type="non-terminal residue" evidence="1">
    <location>
        <position position="30"/>
    </location>
</feature>
<reference evidence="1" key="1">
    <citation type="journal article" date="2014" name="Front. Microbiol.">
        <title>High frequency of phylogenetically diverse reductive dehalogenase-homologous genes in deep subseafloor sedimentary metagenomes.</title>
        <authorList>
            <person name="Kawai M."/>
            <person name="Futagami T."/>
            <person name="Toyoda A."/>
            <person name="Takaki Y."/>
            <person name="Nishi S."/>
            <person name="Hori S."/>
            <person name="Arai W."/>
            <person name="Tsubouchi T."/>
            <person name="Morono Y."/>
            <person name="Uchiyama I."/>
            <person name="Ito T."/>
            <person name="Fujiyama A."/>
            <person name="Inagaki F."/>
            <person name="Takami H."/>
        </authorList>
    </citation>
    <scope>NUCLEOTIDE SEQUENCE</scope>
    <source>
        <strain evidence="1">Expedition CK06-06</strain>
    </source>
</reference>
<dbReference type="EMBL" id="BARS01050324">
    <property type="protein sequence ID" value="GAG47396.1"/>
    <property type="molecule type" value="Genomic_DNA"/>
</dbReference>
<protein>
    <submittedName>
        <fullName evidence="1">Uncharacterized protein</fullName>
    </submittedName>
</protein>
<organism evidence="1">
    <name type="scientific">marine sediment metagenome</name>
    <dbReference type="NCBI Taxonomy" id="412755"/>
    <lineage>
        <taxon>unclassified sequences</taxon>
        <taxon>metagenomes</taxon>
        <taxon>ecological metagenomes</taxon>
    </lineage>
</organism>
<dbReference type="AlphaFoldDB" id="X0ZGD8"/>
<comment type="caution">
    <text evidence="1">The sequence shown here is derived from an EMBL/GenBank/DDBJ whole genome shotgun (WGS) entry which is preliminary data.</text>
</comment>
<sequence length="30" mass="3512">MDAKNLVSMLEWNWGDSEKKEDVEVKICVD</sequence>